<comment type="similarity">
    <text evidence="1">Belongs to the SfsA family.</text>
</comment>
<proteinExistence type="inferred from homology"/>
<evidence type="ECO:0000259" key="3">
    <source>
        <dbReference type="Pfam" id="PF17746"/>
    </source>
</evidence>
<dbReference type="GO" id="GO:0003677">
    <property type="term" value="F:DNA binding"/>
    <property type="evidence" value="ECO:0007669"/>
    <property type="project" value="InterPro"/>
</dbReference>
<organism evidence="4 5">
    <name type="scientific">Spartinivicinus marinus</name>
    <dbReference type="NCBI Taxonomy" id="2994442"/>
    <lineage>
        <taxon>Bacteria</taxon>
        <taxon>Pseudomonadati</taxon>
        <taxon>Pseudomonadota</taxon>
        <taxon>Gammaproteobacteria</taxon>
        <taxon>Oceanospirillales</taxon>
        <taxon>Zooshikellaceae</taxon>
        <taxon>Spartinivicinus</taxon>
    </lineage>
</organism>
<evidence type="ECO:0000313" key="5">
    <source>
        <dbReference type="Proteomes" id="UP000569732"/>
    </source>
</evidence>
<dbReference type="NCBIfam" id="TIGR00230">
    <property type="entry name" value="sfsA"/>
    <property type="match status" value="1"/>
</dbReference>
<dbReference type="Pfam" id="PF17746">
    <property type="entry name" value="SfsA_N"/>
    <property type="match status" value="1"/>
</dbReference>
<accession>A0A853IB83</accession>
<dbReference type="PANTHER" id="PTHR30545">
    <property type="entry name" value="SUGAR FERMENTATION STIMULATION PROTEIN A"/>
    <property type="match status" value="1"/>
</dbReference>
<dbReference type="FunFam" id="2.40.50.580:FF:000001">
    <property type="entry name" value="Sugar fermentation stimulation protein A"/>
    <property type="match status" value="1"/>
</dbReference>
<evidence type="ECO:0000259" key="2">
    <source>
        <dbReference type="Pfam" id="PF03749"/>
    </source>
</evidence>
<dbReference type="RefSeq" id="WP_180569334.1">
    <property type="nucleotide sequence ID" value="NZ_JACCKB010000023.1"/>
</dbReference>
<dbReference type="CDD" id="cd22359">
    <property type="entry name" value="SfsA-like_bacterial"/>
    <property type="match status" value="1"/>
</dbReference>
<gene>
    <name evidence="1 4" type="primary">sfsA</name>
    <name evidence="4" type="ORF">H0A36_14950</name>
</gene>
<dbReference type="InterPro" id="IPR005224">
    <property type="entry name" value="SfsA"/>
</dbReference>
<feature type="domain" description="Sugar fermentation stimulation protein C-terminal" evidence="2">
    <location>
        <begin position="92"/>
        <end position="231"/>
    </location>
</feature>
<dbReference type="InterPro" id="IPR040452">
    <property type="entry name" value="SfsA_C"/>
</dbReference>
<name>A0A853IB83_9GAMM</name>
<dbReference type="Gene3D" id="3.40.1350.60">
    <property type="match status" value="1"/>
</dbReference>
<evidence type="ECO:0000256" key="1">
    <source>
        <dbReference type="HAMAP-Rule" id="MF_00095"/>
    </source>
</evidence>
<comment type="caution">
    <text evidence="4">The sequence shown here is derived from an EMBL/GenBank/DDBJ whole genome shotgun (WGS) entry which is preliminary data.</text>
</comment>
<protein>
    <recommendedName>
        <fullName evidence="1">Sugar fermentation stimulation protein homolog</fullName>
    </recommendedName>
</protein>
<evidence type="ECO:0000313" key="4">
    <source>
        <dbReference type="EMBL" id="NYZ67314.1"/>
    </source>
</evidence>
<dbReference type="FunFam" id="3.40.1350.60:FF:000001">
    <property type="entry name" value="Sugar fermentation stimulation protein A"/>
    <property type="match status" value="1"/>
</dbReference>
<dbReference type="HAMAP" id="MF_00095">
    <property type="entry name" value="SfsA"/>
    <property type="match status" value="1"/>
</dbReference>
<dbReference type="Proteomes" id="UP000569732">
    <property type="component" value="Unassembled WGS sequence"/>
</dbReference>
<dbReference type="EMBL" id="JACCKB010000023">
    <property type="protein sequence ID" value="NYZ67314.1"/>
    <property type="molecule type" value="Genomic_DNA"/>
</dbReference>
<dbReference type="Gene3D" id="2.40.50.580">
    <property type="match status" value="1"/>
</dbReference>
<dbReference type="PANTHER" id="PTHR30545:SF2">
    <property type="entry name" value="SUGAR FERMENTATION STIMULATION PROTEIN A"/>
    <property type="match status" value="1"/>
</dbReference>
<dbReference type="Pfam" id="PF03749">
    <property type="entry name" value="SfsA"/>
    <property type="match status" value="1"/>
</dbReference>
<dbReference type="InterPro" id="IPR041465">
    <property type="entry name" value="SfsA_N"/>
</dbReference>
<keyword evidence="5" id="KW-1185">Reference proteome</keyword>
<reference evidence="4 5" key="1">
    <citation type="submission" date="2020-07" db="EMBL/GenBank/DDBJ databases">
        <title>Endozoicomonas sp. nov., isolated from sediment.</title>
        <authorList>
            <person name="Gu T."/>
        </authorList>
    </citation>
    <scope>NUCLEOTIDE SEQUENCE [LARGE SCALE GENOMIC DNA]</scope>
    <source>
        <strain evidence="4 5">SM1973</strain>
    </source>
</reference>
<sequence>MKFTPACQQGVLIKRYKRFLADIELADGSQITIHCPNTGSMKNCCQPGSKVWFSTSNQAKRKYPHTWEIVETPITHQDGKVDHYLAGINTGRANHLVREAIDKGVITELQGYSEINKEVRYGKENSRIDFLLKGEGLADCYVEVKNVTLAIGDGWGIFPDAVTARGAKHIRELMEMVEAGHRAVLLFCVQHHGIEKVAPADAIDPTYGELLREAIKAGVEVIAYQADLSAEQIELVKSLPVIERLTQ</sequence>
<dbReference type="AlphaFoldDB" id="A0A853IB83"/>
<feature type="domain" description="SfsA N-terminal OB" evidence="3">
    <location>
        <begin position="13"/>
        <end position="73"/>
    </location>
</feature>